<evidence type="ECO:0000256" key="1">
    <source>
        <dbReference type="ARBA" id="ARBA00004680"/>
    </source>
</evidence>
<dbReference type="GO" id="GO:0006094">
    <property type="term" value="P:gluconeogenesis"/>
    <property type="evidence" value="ECO:0007669"/>
    <property type="project" value="UniProtKB-UniRule"/>
</dbReference>
<dbReference type="InterPro" id="IPR035990">
    <property type="entry name" value="TIM_sf"/>
</dbReference>
<evidence type="ECO:0000313" key="10">
    <source>
        <dbReference type="Proteomes" id="UP000317093"/>
    </source>
</evidence>
<proteinExistence type="inferred from homology"/>
<reference evidence="9 10" key="1">
    <citation type="submission" date="2019-02" db="EMBL/GenBank/DDBJ databases">
        <title>Deep-cultivation of Planctomycetes and their phenomic and genomic characterization uncovers novel biology.</title>
        <authorList>
            <person name="Wiegand S."/>
            <person name="Jogler M."/>
            <person name="Boedeker C."/>
            <person name="Pinto D."/>
            <person name="Vollmers J."/>
            <person name="Rivas-Marin E."/>
            <person name="Kohn T."/>
            <person name="Peeters S.H."/>
            <person name="Heuer A."/>
            <person name="Rast P."/>
            <person name="Oberbeckmann S."/>
            <person name="Bunk B."/>
            <person name="Jeske O."/>
            <person name="Meyerdierks A."/>
            <person name="Storesund J.E."/>
            <person name="Kallscheuer N."/>
            <person name="Luecker S."/>
            <person name="Lage O.M."/>
            <person name="Pohl T."/>
            <person name="Merkel B.J."/>
            <person name="Hornburger P."/>
            <person name="Mueller R.-W."/>
            <person name="Bruemmer F."/>
            <person name="Labrenz M."/>
            <person name="Spormann A.M."/>
            <person name="Op den Camp H."/>
            <person name="Overmann J."/>
            <person name="Amann R."/>
            <person name="Jetten M.S.M."/>
            <person name="Mascher T."/>
            <person name="Medema M.H."/>
            <person name="Devos D.P."/>
            <person name="Kaster A.-K."/>
            <person name="Ovreas L."/>
            <person name="Rohde M."/>
            <person name="Galperin M.Y."/>
            <person name="Jogler C."/>
        </authorList>
    </citation>
    <scope>NUCLEOTIDE SEQUENCE [LARGE SCALE GENOMIC DNA]</scope>
    <source>
        <strain evidence="9 10">Pan216</strain>
    </source>
</reference>
<dbReference type="GO" id="GO:0004807">
    <property type="term" value="F:triose-phosphate isomerase activity"/>
    <property type="evidence" value="ECO:0007669"/>
    <property type="project" value="UniProtKB-UniRule"/>
</dbReference>
<protein>
    <recommendedName>
        <fullName evidence="7 8">Triosephosphate isomerase</fullName>
        <shortName evidence="7">TIM</shortName>
        <shortName evidence="7">TPI</shortName>
        <ecNumber evidence="7 8">5.3.1.1</ecNumber>
    </recommendedName>
    <alternativeName>
        <fullName evidence="7">Triose-phosphate isomerase</fullName>
    </alternativeName>
</protein>
<comment type="function">
    <text evidence="7">Involved in the gluconeogenesis. Catalyzes stereospecifically the conversion of dihydroxyacetone phosphate (DHAP) to D-glyceraldehyde-3-phosphate (G3P).</text>
</comment>
<dbReference type="InterPro" id="IPR000652">
    <property type="entry name" value="Triosephosphate_isomerase"/>
</dbReference>
<dbReference type="PROSITE" id="PS00171">
    <property type="entry name" value="TIM_1"/>
    <property type="match status" value="1"/>
</dbReference>
<dbReference type="InterPro" id="IPR022896">
    <property type="entry name" value="TrioseP_Isoase_bac/euk"/>
</dbReference>
<dbReference type="PROSITE" id="PS51440">
    <property type="entry name" value="TIM_2"/>
    <property type="match status" value="1"/>
</dbReference>
<name>A0A518B100_9BACT</name>
<keyword evidence="3 7" id="KW-0312">Gluconeogenesis</keyword>
<feature type="binding site" evidence="7">
    <location>
        <position position="215"/>
    </location>
    <ligand>
        <name>substrate</name>
    </ligand>
</feature>
<dbReference type="UniPathway" id="UPA00109">
    <property type="reaction ID" value="UER00189"/>
</dbReference>
<keyword evidence="5 7" id="KW-0324">Glycolysis</keyword>
<evidence type="ECO:0000313" key="9">
    <source>
        <dbReference type="EMBL" id="QDU60653.1"/>
    </source>
</evidence>
<dbReference type="CDD" id="cd00311">
    <property type="entry name" value="TIM"/>
    <property type="match status" value="1"/>
</dbReference>
<evidence type="ECO:0000256" key="3">
    <source>
        <dbReference type="ARBA" id="ARBA00022432"/>
    </source>
</evidence>
<comment type="pathway">
    <text evidence="7 8">Carbohydrate biosynthesis; gluconeogenesis.</text>
</comment>
<dbReference type="Pfam" id="PF00121">
    <property type="entry name" value="TIM"/>
    <property type="match status" value="1"/>
</dbReference>
<dbReference type="InterPro" id="IPR020861">
    <property type="entry name" value="Triosephosphate_isomerase_AS"/>
</dbReference>
<sequence>MSDRRPFIAGNWKMNLVREEGERLVRDLIHSVGEVKETDIAVCPPFPYLSDLHDVLVGSNVALGAQNMSFEAKGAFTGEVSSSMLLDVGCKYVILGHSERRELYGEDDEAVNRKVKAAVDAGLKPIVCVGERLEQHEAGQSRDVCSTQLRGAFVGIPPEQFRQVTIAYEPVWAIGTGRVATPEHAEEIHGHIRERLTDAFGADLALQTRILYGGSVKPSNAEGLLSQPNVDGALVGGASLKADDFAGIIHAAEKVAMS</sequence>
<evidence type="ECO:0000256" key="5">
    <source>
        <dbReference type="ARBA" id="ARBA00023152"/>
    </source>
</evidence>
<gene>
    <name evidence="7" type="primary">tpiA</name>
    <name evidence="9" type="ORF">Pan216_15000</name>
</gene>
<dbReference type="Gene3D" id="3.20.20.70">
    <property type="entry name" value="Aldolase class I"/>
    <property type="match status" value="1"/>
</dbReference>
<feature type="active site" description="Electrophile" evidence="7">
    <location>
        <position position="97"/>
    </location>
</feature>
<dbReference type="KEGG" id="knv:Pan216_15000"/>
<dbReference type="FunFam" id="3.20.20.70:FF:000016">
    <property type="entry name" value="Triosephosphate isomerase"/>
    <property type="match status" value="1"/>
</dbReference>
<comment type="pathway">
    <text evidence="1 7 8">Carbohydrate degradation; glycolysis; D-glyceraldehyde 3-phosphate from glycerone phosphate: step 1/1.</text>
</comment>
<dbReference type="PANTHER" id="PTHR21139">
    <property type="entry name" value="TRIOSEPHOSPHATE ISOMERASE"/>
    <property type="match status" value="1"/>
</dbReference>
<comment type="catalytic activity">
    <reaction evidence="7 8">
        <text>D-glyceraldehyde 3-phosphate = dihydroxyacetone phosphate</text>
        <dbReference type="Rhea" id="RHEA:18585"/>
        <dbReference type="ChEBI" id="CHEBI:57642"/>
        <dbReference type="ChEBI" id="CHEBI:59776"/>
        <dbReference type="EC" id="5.3.1.1"/>
    </reaction>
</comment>
<evidence type="ECO:0000256" key="7">
    <source>
        <dbReference type="HAMAP-Rule" id="MF_00147"/>
    </source>
</evidence>
<accession>A0A518B100</accession>
<comment type="similarity">
    <text evidence="2 7 8">Belongs to the triosephosphate isomerase family.</text>
</comment>
<dbReference type="EC" id="5.3.1.1" evidence="7 8"/>
<comment type="subcellular location">
    <subcellularLocation>
        <location evidence="7 8">Cytoplasm</location>
    </subcellularLocation>
</comment>
<dbReference type="EMBL" id="CP036279">
    <property type="protein sequence ID" value="QDU60653.1"/>
    <property type="molecule type" value="Genomic_DNA"/>
</dbReference>
<dbReference type="GO" id="GO:0005829">
    <property type="term" value="C:cytosol"/>
    <property type="evidence" value="ECO:0007669"/>
    <property type="project" value="TreeGrafter"/>
</dbReference>
<feature type="binding site" evidence="7">
    <location>
        <position position="175"/>
    </location>
    <ligand>
        <name>substrate</name>
    </ligand>
</feature>
<evidence type="ECO:0000256" key="8">
    <source>
        <dbReference type="RuleBase" id="RU363013"/>
    </source>
</evidence>
<dbReference type="AlphaFoldDB" id="A0A518B100"/>
<dbReference type="InterPro" id="IPR013785">
    <property type="entry name" value="Aldolase_TIM"/>
</dbReference>
<keyword evidence="6 7" id="KW-0413">Isomerase</keyword>
<evidence type="ECO:0000256" key="4">
    <source>
        <dbReference type="ARBA" id="ARBA00022490"/>
    </source>
</evidence>
<dbReference type="NCBIfam" id="TIGR00419">
    <property type="entry name" value="tim"/>
    <property type="match status" value="1"/>
</dbReference>
<organism evidence="9 10">
    <name type="scientific">Kolteria novifilia</name>
    <dbReference type="NCBI Taxonomy" id="2527975"/>
    <lineage>
        <taxon>Bacteria</taxon>
        <taxon>Pseudomonadati</taxon>
        <taxon>Planctomycetota</taxon>
        <taxon>Planctomycetia</taxon>
        <taxon>Kolteriales</taxon>
        <taxon>Kolteriaceae</taxon>
        <taxon>Kolteria</taxon>
    </lineage>
</organism>
<evidence type="ECO:0000256" key="2">
    <source>
        <dbReference type="ARBA" id="ARBA00007422"/>
    </source>
</evidence>
<evidence type="ECO:0000256" key="6">
    <source>
        <dbReference type="ARBA" id="ARBA00023235"/>
    </source>
</evidence>
<dbReference type="GO" id="GO:0046166">
    <property type="term" value="P:glyceraldehyde-3-phosphate biosynthetic process"/>
    <property type="evidence" value="ECO:0007669"/>
    <property type="project" value="TreeGrafter"/>
</dbReference>
<comment type="subunit">
    <text evidence="7 8">Homodimer.</text>
</comment>
<dbReference type="RefSeq" id="WP_419193364.1">
    <property type="nucleotide sequence ID" value="NZ_CP036279.1"/>
</dbReference>
<dbReference type="Proteomes" id="UP000317093">
    <property type="component" value="Chromosome"/>
</dbReference>
<dbReference type="HAMAP" id="MF_00147_B">
    <property type="entry name" value="TIM_B"/>
    <property type="match status" value="1"/>
</dbReference>
<dbReference type="UniPathway" id="UPA00138"/>
<dbReference type="GO" id="GO:0006096">
    <property type="term" value="P:glycolytic process"/>
    <property type="evidence" value="ECO:0007669"/>
    <property type="project" value="UniProtKB-UniRule"/>
</dbReference>
<feature type="binding site" evidence="7">
    <location>
        <begin position="236"/>
        <end position="237"/>
    </location>
    <ligand>
        <name>substrate</name>
    </ligand>
</feature>
<keyword evidence="10" id="KW-1185">Reference proteome</keyword>
<dbReference type="PANTHER" id="PTHR21139:SF42">
    <property type="entry name" value="TRIOSEPHOSPHATE ISOMERASE"/>
    <property type="match status" value="1"/>
</dbReference>
<dbReference type="SUPFAM" id="SSF51351">
    <property type="entry name" value="Triosephosphate isomerase (TIM)"/>
    <property type="match status" value="1"/>
</dbReference>
<feature type="binding site" evidence="7">
    <location>
        <begin position="11"/>
        <end position="13"/>
    </location>
    <ligand>
        <name>substrate</name>
    </ligand>
</feature>
<keyword evidence="4 7" id="KW-0963">Cytoplasm</keyword>
<dbReference type="GO" id="GO:0019563">
    <property type="term" value="P:glycerol catabolic process"/>
    <property type="evidence" value="ECO:0007669"/>
    <property type="project" value="TreeGrafter"/>
</dbReference>
<feature type="active site" description="Proton acceptor" evidence="7">
    <location>
        <position position="169"/>
    </location>
</feature>